<gene>
    <name evidence="2" type="ORF">ABS311_18410</name>
</gene>
<dbReference type="Pfam" id="PF01740">
    <property type="entry name" value="STAS"/>
    <property type="match status" value="1"/>
</dbReference>
<accession>A0ABV1RMG0</accession>
<dbReference type="InterPro" id="IPR036513">
    <property type="entry name" value="STAS_dom_sf"/>
</dbReference>
<sequence length="90" mass="10132">MESYEFAHTSTVAQAQQIKLDLLALKRTNQAIRLDLSKVERIDTAVLQLIVGLRQDCKSENIPMTIIAGSERFIEACRFVGLDNLLIVEN</sequence>
<feature type="domain" description="STAS" evidence="1">
    <location>
        <begin position="1"/>
        <end position="90"/>
    </location>
</feature>
<dbReference type="EMBL" id="JBELOE010000270">
    <property type="protein sequence ID" value="MER2493852.1"/>
    <property type="molecule type" value="Genomic_DNA"/>
</dbReference>
<evidence type="ECO:0000313" key="2">
    <source>
        <dbReference type="EMBL" id="MER2493852.1"/>
    </source>
</evidence>
<proteinExistence type="predicted"/>
<evidence type="ECO:0000259" key="1">
    <source>
        <dbReference type="PROSITE" id="PS50801"/>
    </source>
</evidence>
<name>A0ABV1RMG0_9ALTE</name>
<dbReference type="Proteomes" id="UP001467690">
    <property type="component" value="Unassembled WGS sequence"/>
</dbReference>
<comment type="caution">
    <text evidence="2">The sequence shown here is derived from an EMBL/GenBank/DDBJ whole genome shotgun (WGS) entry which is preliminary data.</text>
</comment>
<dbReference type="InterPro" id="IPR002645">
    <property type="entry name" value="STAS_dom"/>
</dbReference>
<keyword evidence="3" id="KW-1185">Reference proteome</keyword>
<protein>
    <submittedName>
        <fullName evidence="2">STAS domain-containing protein</fullName>
    </submittedName>
</protein>
<dbReference type="SUPFAM" id="SSF52091">
    <property type="entry name" value="SpoIIaa-like"/>
    <property type="match status" value="1"/>
</dbReference>
<organism evidence="2 3">
    <name type="scientific">Catenovulum sediminis</name>
    <dbReference type="NCBI Taxonomy" id="1740262"/>
    <lineage>
        <taxon>Bacteria</taxon>
        <taxon>Pseudomonadati</taxon>
        <taxon>Pseudomonadota</taxon>
        <taxon>Gammaproteobacteria</taxon>
        <taxon>Alteromonadales</taxon>
        <taxon>Alteromonadaceae</taxon>
        <taxon>Catenovulum</taxon>
    </lineage>
</organism>
<dbReference type="PROSITE" id="PS50801">
    <property type="entry name" value="STAS"/>
    <property type="match status" value="1"/>
</dbReference>
<dbReference type="Gene3D" id="3.30.750.24">
    <property type="entry name" value="STAS domain"/>
    <property type="match status" value="1"/>
</dbReference>
<reference evidence="2 3" key="1">
    <citation type="submission" date="2024-06" db="EMBL/GenBank/DDBJ databases">
        <authorList>
            <person name="Chen R.Y."/>
        </authorList>
    </citation>
    <scope>NUCLEOTIDE SEQUENCE [LARGE SCALE GENOMIC DNA]</scope>
    <source>
        <strain evidence="2 3">D2</strain>
    </source>
</reference>
<dbReference type="RefSeq" id="WP_185976680.1">
    <property type="nucleotide sequence ID" value="NZ_CP041660.1"/>
</dbReference>
<evidence type="ECO:0000313" key="3">
    <source>
        <dbReference type="Proteomes" id="UP001467690"/>
    </source>
</evidence>